<feature type="region of interest" description="Disordered" evidence="1">
    <location>
        <begin position="1"/>
        <end position="27"/>
    </location>
</feature>
<feature type="region of interest" description="Disordered" evidence="1">
    <location>
        <begin position="46"/>
        <end position="66"/>
    </location>
</feature>
<dbReference type="EMBL" id="GFPF01008997">
    <property type="protein sequence ID" value="MAA20143.1"/>
    <property type="molecule type" value="Transcribed_RNA"/>
</dbReference>
<organism evidence="2">
    <name type="scientific">Rhipicephalus zambeziensis</name>
    <dbReference type="NCBI Taxonomy" id="60191"/>
    <lineage>
        <taxon>Eukaryota</taxon>
        <taxon>Metazoa</taxon>
        <taxon>Ecdysozoa</taxon>
        <taxon>Arthropoda</taxon>
        <taxon>Chelicerata</taxon>
        <taxon>Arachnida</taxon>
        <taxon>Acari</taxon>
        <taxon>Parasitiformes</taxon>
        <taxon>Ixodida</taxon>
        <taxon>Ixodoidea</taxon>
        <taxon>Ixodidae</taxon>
        <taxon>Rhipicephalinae</taxon>
        <taxon>Rhipicephalus</taxon>
        <taxon>Rhipicephalus</taxon>
    </lineage>
</organism>
<evidence type="ECO:0000313" key="2">
    <source>
        <dbReference type="EMBL" id="MAA20143.1"/>
    </source>
</evidence>
<name>A0A224Z0N1_9ACAR</name>
<evidence type="ECO:0000256" key="1">
    <source>
        <dbReference type="SAM" id="MobiDB-lite"/>
    </source>
</evidence>
<reference evidence="2" key="1">
    <citation type="journal article" date="2017" name="Parasit. Vectors">
        <title>Sialotranscriptomics of Rhipicephalus zambeziensis reveals intricate expression profiles of secretory proteins and suggests tight temporal transcriptional regulation during blood-feeding.</title>
        <authorList>
            <person name="de Castro M.H."/>
            <person name="de Klerk D."/>
            <person name="Pienaar R."/>
            <person name="Rees D.J.G."/>
            <person name="Mans B.J."/>
        </authorList>
    </citation>
    <scope>NUCLEOTIDE SEQUENCE</scope>
    <source>
        <tissue evidence="2">Salivary glands</tissue>
    </source>
</reference>
<protein>
    <submittedName>
        <fullName evidence="2">Uncharacterized protein</fullName>
    </submittedName>
</protein>
<dbReference type="AlphaFoldDB" id="A0A224Z0N1"/>
<proteinExistence type="predicted"/>
<accession>A0A224Z0N1</accession>
<sequence length="107" mass="11982">MKAMSRRRQPSMLRHGQNGSAGHHGTSKIIYRKAAVLQLEYRSQQIQAAASTSRKDRASTATGETVAARHQNLRAQQFSTVTKTRRGKRYEELMCDVSTSLCTDKSL</sequence>